<evidence type="ECO:0000256" key="9">
    <source>
        <dbReference type="ARBA" id="ARBA00041206"/>
    </source>
</evidence>
<dbReference type="FunFam" id="3.90.280.10:FF:000002">
    <property type="entry name" value="39S ribosomal protein L38, mitochondrial"/>
    <property type="match status" value="1"/>
</dbReference>
<evidence type="ECO:0000256" key="1">
    <source>
        <dbReference type="ARBA" id="ARBA00004173"/>
    </source>
</evidence>
<dbReference type="SUPFAM" id="SSF49777">
    <property type="entry name" value="PEBP-like"/>
    <property type="match status" value="1"/>
</dbReference>
<comment type="subcellular location">
    <subcellularLocation>
        <location evidence="1">Mitochondrion</location>
    </subcellularLocation>
</comment>
<name>A0A6J1L1N5_DROHY</name>
<evidence type="ECO:0000256" key="7">
    <source>
        <dbReference type="ARBA" id="ARBA00038016"/>
    </source>
</evidence>
<dbReference type="Gene3D" id="3.90.280.10">
    <property type="entry name" value="PEBP-like"/>
    <property type="match status" value="1"/>
</dbReference>
<gene>
    <name evidence="11" type="primary">LOC111592367</name>
</gene>
<dbReference type="PANTHER" id="PTHR11362:SF133">
    <property type="entry name" value="LARGE RIBOSOMAL SUBUNIT PROTEIN ML38"/>
    <property type="match status" value="1"/>
</dbReference>
<dbReference type="InterPro" id="IPR035810">
    <property type="entry name" value="PEBP_euk"/>
</dbReference>
<keyword evidence="3 11" id="KW-0689">Ribosomal protein</keyword>
<evidence type="ECO:0000313" key="10">
    <source>
        <dbReference type="Proteomes" id="UP000504633"/>
    </source>
</evidence>
<keyword evidence="5" id="KW-0496">Mitochondrion</keyword>
<dbReference type="GeneID" id="111592367"/>
<organism evidence="10 11">
    <name type="scientific">Drosophila hydei</name>
    <name type="common">Fruit fly</name>
    <dbReference type="NCBI Taxonomy" id="7224"/>
    <lineage>
        <taxon>Eukaryota</taxon>
        <taxon>Metazoa</taxon>
        <taxon>Ecdysozoa</taxon>
        <taxon>Arthropoda</taxon>
        <taxon>Hexapoda</taxon>
        <taxon>Insecta</taxon>
        <taxon>Pterygota</taxon>
        <taxon>Neoptera</taxon>
        <taxon>Endopterygota</taxon>
        <taxon>Diptera</taxon>
        <taxon>Brachycera</taxon>
        <taxon>Muscomorpha</taxon>
        <taxon>Ephydroidea</taxon>
        <taxon>Drosophilidae</taxon>
        <taxon>Drosophila</taxon>
    </lineage>
</organism>
<dbReference type="OMA" id="PQKKFPH"/>
<dbReference type="Pfam" id="PF01161">
    <property type="entry name" value="PBP"/>
    <property type="match status" value="1"/>
</dbReference>
<comment type="similarity">
    <text evidence="7">Belongs to the phosphatidylethanolamine-binding protein family. Mitochondrion-specific ribosomal protein mL38 subfamily.</text>
</comment>
<dbReference type="RefSeq" id="XP_023160301.1">
    <property type="nucleotide sequence ID" value="XM_023304533.2"/>
</dbReference>
<dbReference type="CDD" id="cd00866">
    <property type="entry name" value="PEBP_euk"/>
    <property type="match status" value="1"/>
</dbReference>
<dbReference type="OrthoDB" id="2153661at2759"/>
<keyword evidence="2" id="KW-0809">Transit peptide</keyword>
<evidence type="ECO:0000256" key="3">
    <source>
        <dbReference type="ARBA" id="ARBA00022980"/>
    </source>
</evidence>
<keyword evidence="4" id="KW-0175">Coiled coil</keyword>
<keyword evidence="6" id="KW-0687">Ribonucleoprotein</keyword>
<keyword evidence="10" id="KW-1185">Reference proteome</keyword>
<dbReference type="AlphaFoldDB" id="A0A6J1L1N5"/>
<dbReference type="PANTHER" id="PTHR11362">
    <property type="entry name" value="PHOSPHATIDYLETHANOLAMINE-BINDING PROTEIN"/>
    <property type="match status" value="1"/>
</dbReference>
<dbReference type="CTD" id="64978"/>
<sequence>MSFSNLLMKSSINGSLRSTQSIALLLLNVNTRQGHTLRGKPPGVARTLEQRLQDDNVTDPEIVARINIGFPQLKPSRSAQLKARLEHLKAQRSSKELEQLARDNKLLIDLDKVQDTYVQTTGQHGLRLLADHYGIFEHLFGSAYFVPRVPLTIQYELNADTLSAVYNGNVIKPSEASKAPLVSFDGQLDPITGKAAQGDSFWTLLATNPDAHYTNPSAECLHWFIANIPNGKIGEGEVLADYLPPFPPKGLGYQRMVFVLYKQQSRLDLSAHKLDAKDNNNLEKRSFSTLDFYRQHQDDLTPAGLAFYQTNWDESLTSFYHNVLQLKEPVYEYDFPKPYLADQKFFPLKQPFNLYMDKHRDIKEVNKEYLQRKLAKTHPFDGPEQPLRFPNAHPLRDVPSWLKTEIRKRRLGTGRVQDY</sequence>
<dbReference type="InterPro" id="IPR036610">
    <property type="entry name" value="PEBP-like_sf"/>
</dbReference>
<accession>A0A6J1L1N5</accession>
<evidence type="ECO:0000256" key="8">
    <source>
        <dbReference type="ARBA" id="ARBA00039444"/>
    </source>
</evidence>
<dbReference type="GO" id="GO:0005743">
    <property type="term" value="C:mitochondrial inner membrane"/>
    <property type="evidence" value="ECO:0007669"/>
    <property type="project" value="UniProtKB-ARBA"/>
</dbReference>
<evidence type="ECO:0000256" key="5">
    <source>
        <dbReference type="ARBA" id="ARBA00023128"/>
    </source>
</evidence>
<dbReference type="Proteomes" id="UP000504633">
    <property type="component" value="Unplaced"/>
</dbReference>
<proteinExistence type="inferred from homology"/>
<dbReference type="InterPro" id="IPR008914">
    <property type="entry name" value="PEBP"/>
</dbReference>
<evidence type="ECO:0000313" key="11">
    <source>
        <dbReference type="RefSeq" id="XP_023160301.1"/>
    </source>
</evidence>
<dbReference type="KEGG" id="dhe:111592367"/>
<evidence type="ECO:0000256" key="4">
    <source>
        <dbReference type="ARBA" id="ARBA00023054"/>
    </source>
</evidence>
<dbReference type="GO" id="GO:0005762">
    <property type="term" value="C:mitochondrial large ribosomal subunit"/>
    <property type="evidence" value="ECO:0007669"/>
    <property type="project" value="TreeGrafter"/>
</dbReference>
<reference evidence="11" key="1">
    <citation type="submission" date="2025-08" db="UniProtKB">
        <authorList>
            <consortium name="RefSeq"/>
        </authorList>
    </citation>
    <scope>IDENTIFICATION</scope>
    <source>
        <strain evidence="11">15085-1641.00</strain>
        <tissue evidence="11">Whole body</tissue>
    </source>
</reference>
<protein>
    <recommendedName>
        <fullName evidence="8">Large ribosomal subunit protein mL38</fullName>
    </recommendedName>
    <alternativeName>
        <fullName evidence="9">39S ribosomal protein L38, mitochondrial</fullName>
    </alternativeName>
</protein>
<evidence type="ECO:0000256" key="2">
    <source>
        <dbReference type="ARBA" id="ARBA00022946"/>
    </source>
</evidence>
<evidence type="ECO:0000256" key="6">
    <source>
        <dbReference type="ARBA" id="ARBA00023274"/>
    </source>
</evidence>